<dbReference type="SUPFAM" id="SSF51735">
    <property type="entry name" value="NAD(P)-binding Rossmann-fold domains"/>
    <property type="match status" value="1"/>
</dbReference>
<dbReference type="Gene3D" id="3.40.50.720">
    <property type="entry name" value="NAD(P)-binding Rossmann-like Domain"/>
    <property type="match status" value="1"/>
</dbReference>
<evidence type="ECO:0000313" key="1">
    <source>
        <dbReference type="EMBL" id="QJW85918.1"/>
    </source>
</evidence>
<dbReference type="PANTHER" id="PTHR45458:SF3">
    <property type="entry name" value="CHAIN DEHYDROGENASE (ATSC), PUTATIVE-RELATED"/>
    <property type="match status" value="1"/>
</dbReference>
<reference evidence="1 2" key="1">
    <citation type="submission" date="2020-05" db="EMBL/GenBank/DDBJ databases">
        <title>Ramlibacter rhizophilus sp. nov., isolated from rhizosphere soil of national flower Mugunghwa from South Korea.</title>
        <authorList>
            <person name="Zheng-Fei Y."/>
            <person name="Huan T."/>
        </authorList>
    </citation>
    <scope>NUCLEOTIDE SEQUENCE [LARGE SCALE GENOMIC DNA]</scope>
    <source>
        <strain evidence="1 2">H242</strain>
    </source>
</reference>
<organism evidence="1 2">
    <name type="scientific">Ramlibacter terrae</name>
    <dbReference type="NCBI Taxonomy" id="2732511"/>
    <lineage>
        <taxon>Bacteria</taxon>
        <taxon>Pseudomonadati</taxon>
        <taxon>Pseudomonadota</taxon>
        <taxon>Betaproteobacteria</taxon>
        <taxon>Burkholderiales</taxon>
        <taxon>Comamonadaceae</taxon>
        <taxon>Ramlibacter</taxon>
    </lineage>
</organism>
<protein>
    <submittedName>
        <fullName evidence="1">SDR family oxidoreductase</fullName>
    </submittedName>
</protein>
<proteinExistence type="predicted"/>
<dbReference type="InterPro" id="IPR036291">
    <property type="entry name" value="NAD(P)-bd_dom_sf"/>
</dbReference>
<dbReference type="EMBL" id="CP053418">
    <property type="protein sequence ID" value="QJW85918.1"/>
    <property type="molecule type" value="Genomic_DNA"/>
</dbReference>
<keyword evidence="2" id="KW-1185">Reference proteome</keyword>
<dbReference type="Proteomes" id="UP000500826">
    <property type="component" value="Chromosome"/>
</dbReference>
<reference evidence="1 2" key="2">
    <citation type="submission" date="2020-05" db="EMBL/GenBank/DDBJ databases">
        <authorList>
            <person name="Khan S.A."/>
            <person name="Jeon C.O."/>
            <person name="Chun B.H."/>
        </authorList>
    </citation>
    <scope>NUCLEOTIDE SEQUENCE [LARGE SCALE GENOMIC DNA]</scope>
    <source>
        <strain evidence="1 2">H242</strain>
    </source>
</reference>
<dbReference type="PANTHER" id="PTHR45458">
    <property type="entry name" value="SHORT-CHAIN DEHYDROGENASE/REDUCTASE SDR"/>
    <property type="match status" value="1"/>
</dbReference>
<dbReference type="InterPro" id="IPR002347">
    <property type="entry name" value="SDR_fam"/>
</dbReference>
<dbReference type="InterPro" id="IPR052184">
    <property type="entry name" value="SDR_enzymes"/>
</dbReference>
<name>A0ABX6P757_9BURK</name>
<gene>
    <name evidence="1" type="ORF">HK414_24745</name>
</gene>
<dbReference type="PRINTS" id="PR00081">
    <property type="entry name" value="GDHRDH"/>
</dbReference>
<evidence type="ECO:0000313" key="2">
    <source>
        <dbReference type="Proteomes" id="UP000500826"/>
    </source>
</evidence>
<accession>A0ABX6P757</accession>
<dbReference type="Pfam" id="PF00106">
    <property type="entry name" value="adh_short"/>
    <property type="match status" value="1"/>
</dbReference>
<sequence length="222" mass="24054">MKNVLVIGASRGIGLEFVRQYREYGDRVIATARDDAGMKRIEAMGAKALRVDVADPASVSGLGWQLDGEKFDVSLYVAGVYSTAGATQPPAQDEFDRVMRTNVLGAMQAIPQVAPLVEAAGGRFAFLSSQMAYMGGTDSSFGWTYRVSKTALNMVVKAAQQDYPRAVMVAISPGWVQTDMGGPGAPMTPEQSVTWMRRSLDGVTARHKGAFLNYDGRRFKGW</sequence>
<dbReference type="NCBIfam" id="NF005403">
    <property type="entry name" value="PRK06953.1"/>
    <property type="match status" value="1"/>
</dbReference>